<dbReference type="CDD" id="cd14656">
    <property type="entry name" value="Imelysin-like_EfeO"/>
    <property type="match status" value="1"/>
</dbReference>
<dbReference type="InterPro" id="IPR053377">
    <property type="entry name" value="Iron_uptake_EfeM/EfeO"/>
</dbReference>
<dbReference type="Proteomes" id="UP000004080">
    <property type="component" value="Unassembled WGS sequence"/>
</dbReference>
<feature type="chain" id="PRO_5039526420" description="Imelysin-like domain-containing protein" evidence="5">
    <location>
        <begin position="25"/>
        <end position="383"/>
    </location>
</feature>
<evidence type="ECO:0000259" key="6">
    <source>
        <dbReference type="Pfam" id="PF09375"/>
    </source>
</evidence>
<evidence type="ECO:0000256" key="2">
    <source>
        <dbReference type="ARBA" id="ARBA00005989"/>
    </source>
</evidence>
<feature type="domain" description="Imelysin-like" evidence="6">
    <location>
        <begin position="150"/>
        <end position="375"/>
    </location>
</feature>
<dbReference type="GO" id="GO:0030313">
    <property type="term" value="C:cell envelope"/>
    <property type="evidence" value="ECO:0007669"/>
    <property type="project" value="UniProtKB-SubCell"/>
</dbReference>
<sequence length="383" mass="43356">MNFKKPLTYALVSLSIVSVPLLSACGKEEKKEVTHSSSSSNSMKAQVNELQKTLKQLQSNLEKKDAKLTSEDGKKLNKQWLSYENNIREKYPLLYTDTEKYLLPLYSETTKDSIAWSKVQDLSASLSRSLDNLKNAKENAHQTSTELKEAVKNYKEYVNEQVNAFIGATKTFTDAVRSANMDQAKEAYGKARVFYERIEPIAESLGDLDPKIDARENDVEGKWTGFHRIEKALWKEHTLKGMTPIANQLDQDVKDLHAKIKKVKLDPATIVAGSQELLNEAALTKVTGEEERYSRIDLVDLTSNVEGSQAVYHAVLPVLTTKNKDLAKQLDTEFNKMTELLAKYKKQGAFKDYKKLSKEEVRELSNQLKTLSESMSQTAEIFQ</sequence>
<reference evidence="7 8" key="1">
    <citation type="journal article" date="2012" name="J. Bacteriol.">
        <title>Genome of Bacillus macauensis ZFHKF-1, a Long-Chain-Forming Bacterium.</title>
        <authorList>
            <person name="Cai L."/>
            <person name="Zhang T."/>
        </authorList>
    </citation>
    <scope>NUCLEOTIDE SEQUENCE [LARGE SCALE GENOMIC DNA]</scope>
    <source>
        <strain evidence="7 8">ZFHKF-1</strain>
    </source>
</reference>
<dbReference type="STRING" id="1196324.A374_01879"/>
<dbReference type="PATRIC" id="fig|1196324.3.peg.373"/>
<feature type="coiled-coil region" evidence="4">
    <location>
        <begin position="40"/>
        <end position="74"/>
    </location>
</feature>
<evidence type="ECO:0000256" key="1">
    <source>
        <dbReference type="ARBA" id="ARBA00004196"/>
    </source>
</evidence>
<dbReference type="eggNOG" id="COG2822">
    <property type="taxonomic scope" value="Bacteria"/>
</dbReference>
<dbReference type="NCBIfam" id="NF041757">
    <property type="entry name" value="EfeO"/>
    <property type="match status" value="1"/>
</dbReference>
<dbReference type="InterPro" id="IPR034981">
    <property type="entry name" value="Imelysin-like_EfeO/Algp7"/>
</dbReference>
<organism evidence="7 8">
    <name type="scientific">Fictibacillus macauensis ZFHKF-1</name>
    <dbReference type="NCBI Taxonomy" id="1196324"/>
    <lineage>
        <taxon>Bacteria</taxon>
        <taxon>Bacillati</taxon>
        <taxon>Bacillota</taxon>
        <taxon>Bacilli</taxon>
        <taxon>Bacillales</taxon>
        <taxon>Fictibacillaceae</taxon>
        <taxon>Fictibacillus</taxon>
    </lineage>
</organism>
<evidence type="ECO:0000313" key="8">
    <source>
        <dbReference type="Proteomes" id="UP000004080"/>
    </source>
</evidence>
<feature type="coiled-coil region" evidence="4">
    <location>
        <begin position="327"/>
        <end position="374"/>
    </location>
</feature>
<gene>
    <name evidence="7" type="ORF">A374_01879</name>
</gene>
<protein>
    <recommendedName>
        <fullName evidence="6">Imelysin-like domain-containing protein</fullName>
    </recommendedName>
</protein>
<proteinExistence type="inferred from homology"/>
<evidence type="ECO:0000256" key="5">
    <source>
        <dbReference type="SAM" id="SignalP"/>
    </source>
</evidence>
<dbReference type="Pfam" id="PF09375">
    <property type="entry name" value="Peptidase_M75"/>
    <property type="match status" value="1"/>
</dbReference>
<evidence type="ECO:0000256" key="3">
    <source>
        <dbReference type="ARBA" id="ARBA00022729"/>
    </source>
</evidence>
<dbReference type="PROSITE" id="PS51257">
    <property type="entry name" value="PROKAR_LIPOPROTEIN"/>
    <property type="match status" value="1"/>
</dbReference>
<feature type="signal peptide" evidence="5">
    <location>
        <begin position="1"/>
        <end position="24"/>
    </location>
</feature>
<dbReference type="InterPro" id="IPR050894">
    <property type="entry name" value="EfeM/EfeO_iron_uptake"/>
</dbReference>
<comment type="subcellular location">
    <subcellularLocation>
        <location evidence="1">Cell envelope</location>
    </subcellularLocation>
</comment>
<evidence type="ECO:0000313" key="7">
    <source>
        <dbReference type="EMBL" id="EIT86965.1"/>
    </source>
</evidence>
<dbReference type="OrthoDB" id="7348379at2"/>
<evidence type="ECO:0000256" key="4">
    <source>
        <dbReference type="SAM" id="Coils"/>
    </source>
</evidence>
<dbReference type="AlphaFoldDB" id="I8UJD3"/>
<accession>I8UJD3</accession>
<dbReference type="RefSeq" id="WP_007200477.1">
    <property type="nucleotide sequence ID" value="NZ_AKKV01000019.1"/>
</dbReference>
<name>I8UJD3_9BACL</name>
<dbReference type="PANTHER" id="PTHR39192:SF1">
    <property type="entry name" value="IRON UPTAKE SYSTEM COMPONENT EFEO"/>
    <property type="match status" value="1"/>
</dbReference>
<keyword evidence="4" id="KW-0175">Coiled coil</keyword>
<feature type="coiled-coil region" evidence="4">
    <location>
        <begin position="119"/>
        <end position="160"/>
    </location>
</feature>
<comment type="caution">
    <text evidence="7">The sequence shown here is derived from an EMBL/GenBank/DDBJ whole genome shotgun (WGS) entry which is preliminary data.</text>
</comment>
<keyword evidence="3 5" id="KW-0732">Signal</keyword>
<dbReference type="PANTHER" id="PTHR39192">
    <property type="entry name" value="IRON UPTAKE SYSTEM COMPONENT EFEO"/>
    <property type="match status" value="1"/>
</dbReference>
<dbReference type="InterPro" id="IPR018976">
    <property type="entry name" value="Imelysin-like"/>
</dbReference>
<dbReference type="InterPro" id="IPR038352">
    <property type="entry name" value="Imelysin_sf"/>
</dbReference>
<comment type="similarity">
    <text evidence="2">Belongs to the EfeM/EfeO family.</text>
</comment>
<dbReference type="Gene3D" id="1.20.1420.20">
    <property type="entry name" value="M75 peptidase, HXXE motif"/>
    <property type="match status" value="1"/>
</dbReference>
<dbReference type="EMBL" id="AKKV01000019">
    <property type="protein sequence ID" value="EIT86965.1"/>
    <property type="molecule type" value="Genomic_DNA"/>
</dbReference>
<keyword evidence="8" id="KW-1185">Reference proteome</keyword>